<dbReference type="GO" id="GO:0006359">
    <property type="term" value="P:regulation of transcription by RNA polymerase III"/>
    <property type="evidence" value="ECO:0007669"/>
    <property type="project" value="TreeGrafter"/>
</dbReference>
<evidence type="ECO:0000313" key="6">
    <source>
        <dbReference type="Proteomes" id="UP000605846"/>
    </source>
</evidence>
<dbReference type="GO" id="GO:0019887">
    <property type="term" value="F:protein kinase regulator activity"/>
    <property type="evidence" value="ECO:0007669"/>
    <property type="project" value="InterPro"/>
</dbReference>
<evidence type="ECO:0000256" key="4">
    <source>
        <dbReference type="SAM" id="MobiDB-lite"/>
    </source>
</evidence>
<dbReference type="InterPro" id="IPR016149">
    <property type="entry name" value="Casein_kin_II_reg-sub_N"/>
</dbReference>
<dbReference type="GO" id="GO:0005956">
    <property type="term" value="C:protein kinase CK2 complex"/>
    <property type="evidence" value="ECO:0007669"/>
    <property type="project" value="UniProtKB-UniRule"/>
</dbReference>
<gene>
    <name evidence="5" type="primary">CKB1_1</name>
    <name evidence="5" type="ORF">EC973_001300</name>
</gene>
<dbReference type="EMBL" id="JABAYA010000129">
    <property type="protein sequence ID" value="KAF7724116.1"/>
    <property type="molecule type" value="Genomic_DNA"/>
</dbReference>
<dbReference type="GO" id="GO:0034456">
    <property type="term" value="C:UTP-C complex"/>
    <property type="evidence" value="ECO:0007669"/>
    <property type="project" value="TreeGrafter"/>
</dbReference>
<dbReference type="PROSITE" id="PS01101">
    <property type="entry name" value="CK2_BETA"/>
    <property type="match status" value="1"/>
</dbReference>
<dbReference type="Gene3D" id="2.20.25.20">
    <property type="match status" value="1"/>
</dbReference>
<dbReference type="FunFam" id="2.20.25.20:FF:000001">
    <property type="entry name" value="Casein kinase II subunit beta"/>
    <property type="match status" value="1"/>
</dbReference>
<feature type="compositionally biased region" description="Polar residues" evidence="4">
    <location>
        <begin position="1"/>
        <end position="12"/>
    </location>
</feature>
<name>A0A8H7BJQ2_9FUNG</name>
<dbReference type="Gene3D" id="1.10.1820.10">
    <property type="entry name" value="protein kinase ck2 holoenzyme, chain C, domain 1"/>
    <property type="match status" value="1"/>
</dbReference>
<dbReference type="SMART" id="SM01085">
    <property type="entry name" value="CK_II_beta"/>
    <property type="match status" value="1"/>
</dbReference>
<dbReference type="PANTHER" id="PTHR11740:SF0">
    <property type="entry name" value="CASEIN KINASE II SUBUNIT BETA"/>
    <property type="match status" value="1"/>
</dbReference>
<dbReference type="InterPro" id="IPR000704">
    <property type="entry name" value="Casein_kinase_II_reg-sub"/>
</dbReference>
<dbReference type="Proteomes" id="UP000605846">
    <property type="component" value="Unassembled WGS sequence"/>
</dbReference>
<dbReference type="AlphaFoldDB" id="A0A8H7BJQ2"/>
<organism evidence="5 6">
    <name type="scientific">Apophysomyces ossiformis</name>
    <dbReference type="NCBI Taxonomy" id="679940"/>
    <lineage>
        <taxon>Eukaryota</taxon>
        <taxon>Fungi</taxon>
        <taxon>Fungi incertae sedis</taxon>
        <taxon>Mucoromycota</taxon>
        <taxon>Mucoromycotina</taxon>
        <taxon>Mucoromycetes</taxon>
        <taxon>Mucorales</taxon>
        <taxon>Mucorineae</taxon>
        <taxon>Mucoraceae</taxon>
        <taxon>Apophysomyces</taxon>
    </lineage>
</organism>
<comment type="similarity">
    <text evidence="1 3">Belongs to the casein kinase 2 subunit beta family.</text>
</comment>
<dbReference type="SUPFAM" id="SSF57798">
    <property type="entry name" value="Casein kinase II beta subunit"/>
    <property type="match status" value="1"/>
</dbReference>
<evidence type="ECO:0000313" key="5">
    <source>
        <dbReference type="EMBL" id="KAF7724116.1"/>
    </source>
</evidence>
<dbReference type="InterPro" id="IPR035991">
    <property type="entry name" value="Casein_kinase_II_beta-like"/>
</dbReference>
<reference evidence="5" key="1">
    <citation type="submission" date="2020-01" db="EMBL/GenBank/DDBJ databases">
        <title>Genome Sequencing of Three Apophysomyces-Like Fungal Strains Confirms a Novel Fungal Genus in the Mucoromycota with divergent Burkholderia-like Endosymbiotic Bacteria.</title>
        <authorList>
            <person name="Stajich J.E."/>
            <person name="Macias A.M."/>
            <person name="Carter-House D."/>
            <person name="Lovett B."/>
            <person name="Kasson L.R."/>
            <person name="Berry K."/>
            <person name="Grigoriev I."/>
            <person name="Chang Y."/>
            <person name="Spatafora J."/>
            <person name="Kasson M.T."/>
        </authorList>
    </citation>
    <scope>NUCLEOTIDE SEQUENCE</scope>
    <source>
        <strain evidence="5">NRRL A-21654</strain>
    </source>
</reference>
<dbReference type="Pfam" id="PF01214">
    <property type="entry name" value="CK_II_beta"/>
    <property type="match status" value="1"/>
</dbReference>
<dbReference type="PRINTS" id="PR00472">
    <property type="entry name" value="CASNKINASEII"/>
</dbReference>
<evidence type="ECO:0000256" key="2">
    <source>
        <dbReference type="ARBA" id="ARBA00045899"/>
    </source>
</evidence>
<protein>
    <recommendedName>
        <fullName evidence="3">Casein kinase II subunit beta</fullName>
        <shortName evidence="3">CK II beta</shortName>
    </recommendedName>
</protein>
<sequence>METFATGNTNDAEQPDYETDSQGTRGSFQPWVSWFCSLAGHEYYAEVPEDFIEDDFNLTGLSAVVPYYNDALETILDVEYESEVDDNLDERMTEEDYKYRQEQRRLNSPIYPYAARLYGLIHQRYLLTRNGLLLMGERYASEQFGYCPRVYCGQCPVLPCGRYDEVDRDSVRLYCPSCMDLYNPPSALYDKIDGAHFGTTYPQLLFQTYSKLMPVPRGHVYQPRIFGFRVNERSRVGPRMQWLRMRPPEYILDEDEVEEEEEEEAHLVEMSAGKWKYQTFQPSLENDEQLESLGDQVDSLRMK</sequence>
<comment type="caution">
    <text evidence="5">The sequence shown here is derived from an EMBL/GenBank/DDBJ whole genome shotgun (WGS) entry which is preliminary data.</text>
</comment>
<evidence type="ECO:0000256" key="1">
    <source>
        <dbReference type="ARBA" id="ARBA00006941"/>
    </source>
</evidence>
<dbReference type="OrthoDB" id="2275560at2759"/>
<proteinExistence type="inferred from homology"/>
<accession>A0A8H7BJQ2</accession>
<feature type="region of interest" description="Disordered" evidence="4">
    <location>
        <begin position="1"/>
        <end position="24"/>
    </location>
</feature>
<dbReference type="GO" id="GO:0005737">
    <property type="term" value="C:cytoplasm"/>
    <property type="evidence" value="ECO:0007669"/>
    <property type="project" value="TreeGrafter"/>
</dbReference>
<comment type="subunit">
    <text evidence="3">Tetramer of two alpha and two beta subunits.</text>
</comment>
<dbReference type="PANTHER" id="PTHR11740">
    <property type="entry name" value="CASEIN KINASE II SUBUNIT BETA"/>
    <property type="match status" value="1"/>
</dbReference>
<keyword evidence="6" id="KW-1185">Reference proteome</keyword>
<evidence type="ECO:0000256" key="3">
    <source>
        <dbReference type="RuleBase" id="RU361268"/>
    </source>
</evidence>
<comment type="function">
    <text evidence="2 3">Regulatory subunit of casein kinase II/CK2. As part of the kinase complex regulates the basal catalytic activity of the alpha subunit a constitutively active serine/threonine-protein kinase that phosphorylates a large number of substrates containing acidic residues C-terminal to the phosphorylated serine or threonine.</text>
</comment>